<accession>A0A830HLZ6</accession>
<feature type="compositionally biased region" description="Polar residues" evidence="1">
    <location>
        <begin position="110"/>
        <end position="127"/>
    </location>
</feature>
<dbReference type="InterPro" id="IPR036748">
    <property type="entry name" value="MTH938-like_sf"/>
</dbReference>
<feature type="region of interest" description="Disordered" evidence="1">
    <location>
        <begin position="59"/>
        <end position="87"/>
    </location>
</feature>
<proteinExistence type="predicted"/>
<reference evidence="2" key="1">
    <citation type="submission" date="2020-10" db="EMBL/GenBank/DDBJ databases">
        <title>Unveiling of a novel bifunctional photoreceptor, Dualchrome1, isolated from a cosmopolitan green alga.</title>
        <authorList>
            <person name="Suzuki S."/>
            <person name="Kawachi M."/>
        </authorList>
    </citation>
    <scope>NUCLEOTIDE SEQUENCE</scope>
    <source>
        <strain evidence="2">NIES 2893</strain>
    </source>
</reference>
<organism evidence="2 3">
    <name type="scientific">Pycnococcus provasolii</name>
    <dbReference type="NCBI Taxonomy" id="41880"/>
    <lineage>
        <taxon>Eukaryota</taxon>
        <taxon>Viridiplantae</taxon>
        <taxon>Chlorophyta</taxon>
        <taxon>Pseudoscourfieldiophyceae</taxon>
        <taxon>Pseudoscourfieldiales</taxon>
        <taxon>Pycnococcaceae</taxon>
        <taxon>Pycnococcus</taxon>
    </lineage>
</organism>
<dbReference type="Gene3D" id="3.40.1230.10">
    <property type="entry name" value="MTH938-like"/>
    <property type="match status" value="1"/>
</dbReference>
<comment type="caution">
    <text evidence="2">The sequence shown here is derived from an EMBL/GenBank/DDBJ whole genome shotgun (WGS) entry which is preliminary data.</text>
</comment>
<dbReference type="Proteomes" id="UP000660262">
    <property type="component" value="Unassembled WGS sequence"/>
</dbReference>
<evidence type="ECO:0000313" key="3">
    <source>
        <dbReference type="Proteomes" id="UP000660262"/>
    </source>
</evidence>
<dbReference type="OrthoDB" id="20681at2759"/>
<sequence>MWRHVVHRVNNSLGSSEKKSALVLVSHSLRRVGLRLRLGVDDTCGGFAVMRCSFSSSVVGSGGGVGGSARDPPPPSEDPRGLGSSTSFVEQDATVADEHRKLDAHMTEGHPSSQQTPLTAQDITKSTPDPKGDIFTSKTQLFEVDSSNTYIESYGQNGFVINGVECRGPVACFRTVFALWNTTSKDGPLQASASDLDFLKLIHPSPEIVILGTGKTIRHAAVDTEARKFVKDTLRARMEILDTPNAINYFNVLAAENRSAVALLAPWR</sequence>
<dbReference type="SUPFAM" id="SSF64076">
    <property type="entry name" value="MTH938-like"/>
    <property type="match status" value="1"/>
</dbReference>
<dbReference type="AlphaFoldDB" id="A0A830HLZ6"/>
<dbReference type="InterPro" id="IPR007523">
    <property type="entry name" value="NDUFAF3/AAMDC"/>
</dbReference>
<dbReference type="PANTHER" id="PTHR21192:SF2">
    <property type="entry name" value="NADH DEHYDROGENASE [UBIQUINONE] 1 ALPHA SUBCOMPLEX ASSEMBLY FACTOR 3"/>
    <property type="match status" value="1"/>
</dbReference>
<name>A0A830HLZ6_9CHLO</name>
<feature type="region of interest" description="Disordered" evidence="1">
    <location>
        <begin position="104"/>
        <end position="134"/>
    </location>
</feature>
<evidence type="ECO:0000256" key="1">
    <source>
        <dbReference type="SAM" id="MobiDB-lite"/>
    </source>
</evidence>
<gene>
    <name evidence="2" type="ORF">PPROV_000534600</name>
</gene>
<evidence type="ECO:0008006" key="4">
    <source>
        <dbReference type="Google" id="ProtNLM"/>
    </source>
</evidence>
<evidence type="ECO:0000313" key="2">
    <source>
        <dbReference type="EMBL" id="GHP06601.1"/>
    </source>
</evidence>
<protein>
    <recommendedName>
        <fullName evidence="4">NADH dehydrogenase [ubiquinone] 1 alpha subcomplex assembly factor 3</fullName>
    </recommendedName>
</protein>
<dbReference type="EMBL" id="BNJQ01000013">
    <property type="protein sequence ID" value="GHP06601.1"/>
    <property type="molecule type" value="Genomic_DNA"/>
</dbReference>
<keyword evidence="3" id="KW-1185">Reference proteome</keyword>
<dbReference type="Pfam" id="PF04430">
    <property type="entry name" value="DUF498"/>
    <property type="match status" value="1"/>
</dbReference>
<dbReference type="PANTHER" id="PTHR21192">
    <property type="entry name" value="NUCLEAR PROTEIN E3-3"/>
    <property type="match status" value="1"/>
</dbReference>